<dbReference type="InterPro" id="IPR036890">
    <property type="entry name" value="HATPase_C_sf"/>
</dbReference>
<evidence type="ECO:0000256" key="4">
    <source>
        <dbReference type="ARBA" id="ARBA00022475"/>
    </source>
</evidence>
<dbReference type="PRINTS" id="PR00344">
    <property type="entry name" value="BCTRLSENSOR"/>
</dbReference>
<dbReference type="InterPro" id="IPR004358">
    <property type="entry name" value="Sig_transdc_His_kin-like_C"/>
</dbReference>
<evidence type="ECO:0000256" key="5">
    <source>
        <dbReference type="ARBA" id="ARBA00022553"/>
    </source>
</evidence>
<dbReference type="SUPFAM" id="SSF55874">
    <property type="entry name" value="ATPase domain of HSP90 chaperone/DNA topoisomerase II/histidine kinase"/>
    <property type="match status" value="1"/>
</dbReference>
<dbReference type="PROSITE" id="PS50109">
    <property type="entry name" value="HIS_KIN"/>
    <property type="match status" value="1"/>
</dbReference>
<evidence type="ECO:0000256" key="1">
    <source>
        <dbReference type="ARBA" id="ARBA00000085"/>
    </source>
</evidence>
<keyword evidence="15" id="KW-1185">Reference proteome</keyword>
<organism evidence="14 15">
    <name type="scientific">Candidatus Enterococcus willemsii</name>
    <dbReference type="NCBI Taxonomy" id="1857215"/>
    <lineage>
        <taxon>Bacteria</taxon>
        <taxon>Bacillati</taxon>
        <taxon>Bacillota</taxon>
        <taxon>Bacilli</taxon>
        <taxon>Lactobacillales</taxon>
        <taxon>Enterococcaceae</taxon>
        <taxon>Enterococcus</taxon>
    </lineage>
</organism>
<keyword evidence="4" id="KW-1003">Cell membrane</keyword>
<keyword evidence="7 12" id="KW-0812">Transmembrane</keyword>
<feature type="domain" description="Histidine kinase" evidence="13">
    <location>
        <begin position="125"/>
        <end position="335"/>
    </location>
</feature>
<gene>
    <name evidence="14" type="ORF">BAU17_08140</name>
</gene>
<evidence type="ECO:0000256" key="6">
    <source>
        <dbReference type="ARBA" id="ARBA00022679"/>
    </source>
</evidence>
<keyword evidence="5" id="KW-0597">Phosphoprotein</keyword>
<dbReference type="InterPro" id="IPR005467">
    <property type="entry name" value="His_kinase_dom"/>
</dbReference>
<feature type="transmembrane region" description="Helical" evidence="12">
    <location>
        <begin position="36"/>
        <end position="61"/>
    </location>
</feature>
<keyword evidence="6" id="KW-0808">Transferase</keyword>
<evidence type="ECO:0000256" key="9">
    <source>
        <dbReference type="ARBA" id="ARBA00022989"/>
    </source>
</evidence>
<evidence type="ECO:0000256" key="2">
    <source>
        <dbReference type="ARBA" id="ARBA00004651"/>
    </source>
</evidence>
<accession>A0ABQ6YZ12</accession>
<dbReference type="Proteomes" id="UP000782705">
    <property type="component" value="Unassembled WGS sequence"/>
</dbReference>
<evidence type="ECO:0000256" key="3">
    <source>
        <dbReference type="ARBA" id="ARBA00012438"/>
    </source>
</evidence>
<feature type="transmembrane region" description="Helical" evidence="12">
    <location>
        <begin position="12"/>
        <end position="30"/>
    </location>
</feature>
<dbReference type="EMBL" id="MAEL01000044">
    <property type="protein sequence ID" value="KAF1303090.1"/>
    <property type="molecule type" value="Genomic_DNA"/>
</dbReference>
<dbReference type="Gene3D" id="3.30.565.10">
    <property type="entry name" value="Histidine kinase-like ATPase, C-terminal domain"/>
    <property type="match status" value="1"/>
</dbReference>
<evidence type="ECO:0000256" key="11">
    <source>
        <dbReference type="ARBA" id="ARBA00023136"/>
    </source>
</evidence>
<keyword evidence="10" id="KW-0902">Two-component regulatory system</keyword>
<dbReference type="SMART" id="SM00387">
    <property type="entry name" value="HATPase_c"/>
    <property type="match status" value="1"/>
</dbReference>
<proteinExistence type="predicted"/>
<keyword evidence="11 12" id="KW-0472">Membrane</keyword>
<dbReference type="GO" id="GO:0016301">
    <property type="term" value="F:kinase activity"/>
    <property type="evidence" value="ECO:0007669"/>
    <property type="project" value="UniProtKB-KW"/>
</dbReference>
<dbReference type="RefSeq" id="WP_161902461.1">
    <property type="nucleotide sequence ID" value="NZ_MAEL01000044.1"/>
</dbReference>
<dbReference type="InterPro" id="IPR003594">
    <property type="entry name" value="HATPase_dom"/>
</dbReference>
<dbReference type="PANTHER" id="PTHR45453:SF2">
    <property type="entry name" value="HISTIDINE KINASE"/>
    <property type="match status" value="1"/>
</dbReference>
<keyword evidence="9 12" id="KW-1133">Transmembrane helix</keyword>
<comment type="caution">
    <text evidence="14">The sequence shown here is derived from an EMBL/GenBank/DDBJ whole genome shotgun (WGS) entry which is preliminary data.</text>
</comment>
<sequence>MTIWKYLKDQWWVFIGWFLFVVLTAFVIWLTPDVTLSIGTLGYLVLMQAVILGIILTIHYLSRRRWWHELTYKEGDSVLQKYLTSARTEEEKLYQAFINQVIREHQENMQQVVTNQEEQKDYIDSWVHEIKVPLAATQLLLRSVEFDLDDAKYVALENELLRIDEYVDQVLYVARLDSFTKDYLIRETSLKQLIQPVLRSQANYFIQKNIHFTVEGDDQQVLTDGKWISFIFRQLLSNAIKYTPVNGTITIQMIKKRQGIQLRLTDSGIGIPKEDLRRIFDKGFTGKNGRNAEVHSTGLGLYLAKNLASQLGVQLSVKSKVGQGTTMTLFFPMLSYYEEER</sequence>
<evidence type="ECO:0000256" key="10">
    <source>
        <dbReference type="ARBA" id="ARBA00023012"/>
    </source>
</evidence>
<dbReference type="PANTHER" id="PTHR45453">
    <property type="entry name" value="PHOSPHATE REGULON SENSOR PROTEIN PHOR"/>
    <property type="match status" value="1"/>
</dbReference>
<evidence type="ECO:0000259" key="13">
    <source>
        <dbReference type="PROSITE" id="PS50109"/>
    </source>
</evidence>
<reference evidence="14 15" key="1">
    <citation type="submission" date="2016-06" db="EMBL/GenBank/DDBJ databases">
        <title>Four novel species of enterococci isolated from chicken manure.</title>
        <authorList>
            <person name="Van Tyne D."/>
        </authorList>
    </citation>
    <scope>NUCLEOTIDE SEQUENCE [LARGE SCALE GENOMIC DNA]</scope>
    <source>
        <strain evidence="14 15">CU12B</strain>
    </source>
</reference>
<evidence type="ECO:0000313" key="15">
    <source>
        <dbReference type="Proteomes" id="UP000782705"/>
    </source>
</evidence>
<protein>
    <recommendedName>
        <fullName evidence="3">histidine kinase</fullName>
        <ecNumber evidence="3">2.7.13.3</ecNumber>
    </recommendedName>
</protein>
<comment type="subcellular location">
    <subcellularLocation>
        <location evidence="2">Cell membrane</location>
        <topology evidence="2">Multi-pass membrane protein</topology>
    </subcellularLocation>
</comment>
<dbReference type="EC" id="2.7.13.3" evidence="3"/>
<evidence type="ECO:0000313" key="14">
    <source>
        <dbReference type="EMBL" id="KAF1303090.1"/>
    </source>
</evidence>
<evidence type="ECO:0000256" key="12">
    <source>
        <dbReference type="SAM" id="Phobius"/>
    </source>
</evidence>
<dbReference type="InterPro" id="IPR003661">
    <property type="entry name" value="HisK_dim/P_dom"/>
</dbReference>
<keyword evidence="8 14" id="KW-0418">Kinase</keyword>
<dbReference type="NCBIfam" id="NF047405">
    <property type="entry name" value="SensHisKinSapS"/>
    <property type="match status" value="1"/>
</dbReference>
<evidence type="ECO:0000256" key="7">
    <source>
        <dbReference type="ARBA" id="ARBA00022692"/>
    </source>
</evidence>
<dbReference type="InterPro" id="IPR050351">
    <property type="entry name" value="BphY/WalK/GraS-like"/>
</dbReference>
<comment type="catalytic activity">
    <reaction evidence="1">
        <text>ATP + protein L-histidine = ADP + protein N-phospho-L-histidine.</text>
        <dbReference type="EC" id="2.7.13.3"/>
    </reaction>
</comment>
<dbReference type="Pfam" id="PF02518">
    <property type="entry name" value="HATPase_c"/>
    <property type="match status" value="1"/>
</dbReference>
<dbReference type="CDD" id="cd00082">
    <property type="entry name" value="HisKA"/>
    <property type="match status" value="1"/>
</dbReference>
<evidence type="ECO:0000256" key="8">
    <source>
        <dbReference type="ARBA" id="ARBA00022777"/>
    </source>
</evidence>
<name>A0ABQ6YZ12_9ENTE</name>